<gene>
    <name evidence="2" type="ORF">HJG60_003916</name>
</gene>
<evidence type="ECO:0000313" key="2">
    <source>
        <dbReference type="EMBL" id="KAF6090306.1"/>
    </source>
</evidence>
<name>A0A834DR23_9CHIR</name>
<proteinExistence type="predicted"/>
<reference evidence="2 3" key="1">
    <citation type="journal article" date="2020" name="Nature">
        <title>Six reference-quality genomes reveal evolution of bat adaptations.</title>
        <authorList>
            <person name="Jebb D."/>
            <person name="Huang Z."/>
            <person name="Pippel M."/>
            <person name="Hughes G.M."/>
            <person name="Lavrichenko K."/>
            <person name="Devanna P."/>
            <person name="Winkler S."/>
            <person name="Jermiin L.S."/>
            <person name="Skirmuntt E.C."/>
            <person name="Katzourakis A."/>
            <person name="Burkitt-Gray L."/>
            <person name="Ray D.A."/>
            <person name="Sullivan K.A.M."/>
            <person name="Roscito J.G."/>
            <person name="Kirilenko B.M."/>
            <person name="Davalos L.M."/>
            <person name="Corthals A.P."/>
            <person name="Power M.L."/>
            <person name="Jones G."/>
            <person name="Ransome R.D."/>
            <person name="Dechmann D.K.N."/>
            <person name="Locatelli A.G."/>
            <person name="Puechmaille S.J."/>
            <person name="Fedrigo O."/>
            <person name="Jarvis E.D."/>
            <person name="Hiller M."/>
            <person name="Vernes S.C."/>
            <person name="Myers E.W."/>
            <person name="Teeling E.C."/>
        </authorList>
    </citation>
    <scope>NUCLEOTIDE SEQUENCE [LARGE SCALE GENOMIC DNA]</scope>
    <source>
        <strain evidence="2">Bat1K_MPI-CBG_1</strain>
    </source>
</reference>
<protein>
    <submittedName>
        <fullName evidence="2">DMRT like family C1</fullName>
    </submittedName>
</protein>
<comment type="caution">
    <text evidence="2">The sequence shown here is derived from an EMBL/GenBank/DDBJ whole genome shotgun (WGS) entry which is preliminary data.</text>
</comment>
<evidence type="ECO:0000256" key="1">
    <source>
        <dbReference type="SAM" id="MobiDB-lite"/>
    </source>
</evidence>
<feature type="compositionally biased region" description="Basic residues" evidence="1">
    <location>
        <begin position="75"/>
        <end position="87"/>
    </location>
</feature>
<sequence>MPAGPCCTCICTTRLRTRVPWGIRLVLRRSPRLHSACCHKHSITDQVEDHEHCCLLQTRCLASKQRKALPAQSSLKRKQGAPRKRRLTPGLMKSGAAPPRDHSFVNKLATEEGVLTGKENAMAQLKAHACENPREALSRGTLLMDHSPNCLSLSWTPAPLKTQPTISASRNSHRTHVLIGTVPQLLTSPWFLPPQSGSGSWRRPRHC</sequence>
<organism evidence="2 3">
    <name type="scientific">Phyllostomus discolor</name>
    <name type="common">pale spear-nosed bat</name>
    <dbReference type="NCBI Taxonomy" id="89673"/>
    <lineage>
        <taxon>Eukaryota</taxon>
        <taxon>Metazoa</taxon>
        <taxon>Chordata</taxon>
        <taxon>Craniata</taxon>
        <taxon>Vertebrata</taxon>
        <taxon>Euteleostomi</taxon>
        <taxon>Mammalia</taxon>
        <taxon>Eutheria</taxon>
        <taxon>Laurasiatheria</taxon>
        <taxon>Chiroptera</taxon>
        <taxon>Yangochiroptera</taxon>
        <taxon>Phyllostomidae</taxon>
        <taxon>Phyllostominae</taxon>
        <taxon>Phyllostomus</taxon>
    </lineage>
</organism>
<dbReference type="AlphaFoldDB" id="A0A834DR23"/>
<feature type="region of interest" description="Disordered" evidence="1">
    <location>
        <begin position="71"/>
        <end position="102"/>
    </location>
</feature>
<dbReference type="EMBL" id="JABVXQ010000009">
    <property type="protein sequence ID" value="KAF6090306.1"/>
    <property type="molecule type" value="Genomic_DNA"/>
</dbReference>
<evidence type="ECO:0000313" key="3">
    <source>
        <dbReference type="Proteomes" id="UP000664940"/>
    </source>
</evidence>
<dbReference type="Proteomes" id="UP000664940">
    <property type="component" value="Unassembled WGS sequence"/>
</dbReference>
<accession>A0A834DR23</accession>